<dbReference type="InParanoid" id="D3B070"/>
<proteinExistence type="predicted"/>
<dbReference type="InterPro" id="IPR052050">
    <property type="entry name" value="SecEffector_AnkRepeat"/>
</dbReference>
<evidence type="ECO:0000313" key="1">
    <source>
        <dbReference type="EMBL" id="EFA84694.1"/>
    </source>
</evidence>
<dbReference type="PANTHER" id="PTHR46586">
    <property type="entry name" value="ANKYRIN REPEAT-CONTAINING PROTEIN"/>
    <property type="match status" value="1"/>
</dbReference>
<dbReference type="InterPro" id="IPR036770">
    <property type="entry name" value="Ankyrin_rpt-contain_sf"/>
</dbReference>
<accession>D3B070</accession>
<dbReference type="SUPFAM" id="SSF140860">
    <property type="entry name" value="Pseudo ankyrin repeat-like"/>
    <property type="match status" value="1"/>
</dbReference>
<dbReference type="Proteomes" id="UP000001396">
    <property type="component" value="Unassembled WGS sequence"/>
</dbReference>
<name>D3B070_HETP5</name>
<dbReference type="PANTHER" id="PTHR46586:SF3">
    <property type="entry name" value="ANKYRIN REPEAT-CONTAINING PROTEIN"/>
    <property type="match status" value="1"/>
</dbReference>
<sequence length="401" mass="46875">MKSELFKLEFNNLVIRSNIFNKFQNKEVYGGHVQIIDWLINNRTDRDDLQLRNGMIGIALNKFQKHIPDWLLSNGYIEDREYEASELGFKFSLNDLYQWLSTTKIRINFTSNDFDEAARKSSLDVVKWINDHNNQGCSKSAMYNAFTRCKFETVRWLHENRTEGTHTICLFSQKSLTKESEKSQTFEMVKWYHQNRTEGFSHGFMDFVASFSLDIVKFLHQNRSEGCTNLAMFNAGLAGQLEIFKFLKENRTEGVSSDLIGSLCYYGQLEMIQYLYETGKPNEYNWSFNLMDLAIKSSNLDLVKWINQNTTHVSTTINVFDNALSRKDFEMIQYLIDSKLYSNDLESSIISQLKNQSLFIIEIVDWLMKSSILDHDKLVNLAKQSNIPIIYAFLKDYNINI</sequence>
<protein>
    <recommendedName>
        <fullName evidence="3">Ankyrin repeat protein</fullName>
    </recommendedName>
</protein>
<keyword evidence="2" id="KW-1185">Reference proteome</keyword>
<dbReference type="RefSeq" id="XP_020436807.1">
    <property type="nucleotide sequence ID" value="XM_020572690.1"/>
</dbReference>
<dbReference type="GeneID" id="31357215"/>
<comment type="caution">
    <text evidence="1">The sequence shown here is derived from an EMBL/GenBank/DDBJ whole genome shotgun (WGS) entry which is preliminary data.</text>
</comment>
<gene>
    <name evidence="1" type="ORF">PPL_01686</name>
</gene>
<evidence type="ECO:0000313" key="2">
    <source>
        <dbReference type="Proteomes" id="UP000001396"/>
    </source>
</evidence>
<organism evidence="1 2">
    <name type="scientific">Heterostelium pallidum (strain ATCC 26659 / Pp 5 / PN500)</name>
    <name type="common">Cellular slime mold</name>
    <name type="synonym">Polysphondylium pallidum</name>
    <dbReference type="NCBI Taxonomy" id="670386"/>
    <lineage>
        <taxon>Eukaryota</taxon>
        <taxon>Amoebozoa</taxon>
        <taxon>Evosea</taxon>
        <taxon>Eumycetozoa</taxon>
        <taxon>Dictyostelia</taxon>
        <taxon>Acytosteliales</taxon>
        <taxon>Acytosteliaceae</taxon>
        <taxon>Heterostelium</taxon>
    </lineage>
</organism>
<reference evidence="1 2" key="1">
    <citation type="journal article" date="2011" name="Genome Res.">
        <title>Phylogeny-wide analysis of social amoeba genomes highlights ancient origins for complex intercellular communication.</title>
        <authorList>
            <person name="Heidel A.J."/>
            <person name="Lawal H.M."/>
            <person name="Felder M."/>
            <person name="Schilde C."/>
            <person name="Helps N.R."/>
            <person name="Tunggal B."/>
            <person name="Rivero F."/>
            <person name="John U."/>
            <person name="Schleicher M."/>
            <person name="Eichinger L."/>
            <person name="Platzer M."/>
            <person name="Noegel A.A."/>
            <person name="Schaap P."/>
            <person name="Gloeckner G."/>
        </authorList>
    </citation>
    <scope>NUCLEOTIDE SEQUENCE [LARGE SCALE GENOMIC DNA]</scope>
    <source>
        <strain evidence="2">ATCC 26659 / Pp 5 / PN500</strain>
    </source>
</reference>
<dbReference type="Gene3D" id="1.25.40.20">
    <property type="entry name" value="Ankyrin repeat-containing domain"/>
    <property type="match status" value="1"/>
</dbReference>
<evidence type="ECO:0008006" key="3">
    <source>
        <dbReference type="Google" id="ProtNLM"/>
    </source>
</evidence>
<dbReference type="AlphaFoldDB" id="D3B070"/>
<dbReference type="EMBL" id="ADBJ01000008">
    <property type="protein sequence ID" value="EFA84694.1"/>
    <property type="molecule type" value="Genomic_DNA"/>
</dbReference>